<gene>
    <name evidence="1" type="ORF">Edafosvirus20_1</name>
</gene>
<sequence length="39" mass="4464">KQKKQLALLIPTMEHIFAEKGIINIISNYIGIDNKIIKN</sequence>
<feature type="non-terminal residue" evidence="1">
    <location>
        <position position="1"/>
    </location>
</feature>
<dbReference type="EMBL" id="MK072085">
    <property type="protein sequence ID" value="AYV78601.1"/>
    <property type="molecule type" value="Genomic_DNA"/>
</dbReference>
<proteinExistence type="predicted"/>
<accession>A0A3G4ZX73</accession>
<evidence type="ECO:0000313" key="1">
    <source>
        <dbReference type="EMBL" id="AYV78601.1"/>
    </source>
</evidence>
<protein>
    <submittedName>
        <fullName evidence="1">Uncharacterized protein</fullName>
    </submittedName>
</protein>
<organism evidence="1">
    <name type="scientific">Edafosvirus sp</name>
    <dbReference type="NCBI Taxonomy" id="2487765"/>
    <lineage>
        <taxon>Viruses</taxon>
        <taxon>Varidnaviria</taxon>
        <taxon>Bamfordvirae</taxon>
        <taxon>Nucleocytoviricota</taxon>
        <taxon>Megaviricetes</taxon>
        <taxon>Imitervirales</taxon>
        <taxon>Mimiviridae</taxon>
        <taxon>Klosneuvirinae</taxon>
    </lineage>
</organism>
<name>A0A3G4ZX73_9VIRU</name>
<reference evidence="1" key="1">
    <citation type="submission" date="2018-10" db="EMBL/GenBank/DDBJ databases">
        <title>Hidden diversity of soil giant viruses.</title>
        <authorList>
            <person name="Schulz F."/>
            <person name="Alteio L."/>
            <person name="Goudeau D."/>
            <person name="Ryan E.M."/>
            <person name="Malmstrom R.R."/>
            <person name="Blanchard J."/>
            <person name="Woyke T."/>
        </authorList>
    </citation>
    <scope>NUCLEOTIDE SEQUENCE</scope>
    <source>
        <strain evidence="1">EDV1</strain>
    </source>
</reference>